<dbReference type="PIRSF" id="PIRSF500136">
    <property type="entry name" value="UDP_ManNAc_DH"/>
    <property type="match status" value="1"/>
</dbReference>
<dbReference type="PIRSF" id="PIRSF000124">
    <property type="entry name" value="UDPglc_GDPman_dh"/>
    <property type="match status" value="1"/>
</dbReference>
<keyword evidence="3" id="KW-0597">Phosphoprotein</keyword>
<feature type="domain" description="Carrier" evidence="7">
    <location>
        <begin position="448"/>
        <end position="527"/>
    </location>
</feature>
<dbReference type="InterPro" id="IPR009081">
    <property type="entry name" value="PP-bd_ACP"/>
</dbReference>
<dbReference type="SMART" id="SM00984">
    <property type="entry name" value="UDPG_MGDP_dh_C"/>
    <property type="match status" value="1"/>
</dbReference>
<evidence type="ECO:0000256" key="1">
    <source>
        <dbReference type="ARBA" id="ARBA00006601"/>
    </source>
</evidence>
<evidence type="ECO:0000256" key="4">
    <source>
        <dbReference type="ARBA" id="ARBA00023002"/>
    </source>
</evidence>
<reference evidence="8 9" key="1">
    <citation type="submission" date="2015-02" db="EMBL/GenBank/DDBJ databases">
        <title>Draft genome sequences of ten Microbacterium spp. with emphasis on heavy metal contaminated environments.</title>
        <authorList>
            <person name="Corretto E."/>
        </authorList>
    </citation>
    <scope>NUCLEOTIDE SEQUENCE [LARGE SCALE GENOMIC DNA]</scope>
    <source>
        <strain evidence="8 9">DSM 23848</strain>
    </source>
</reference>
<sequence>MLRADIRTEEHRLSSHLTDCVTTRVVVVGAGRVGLPIALAFCAAGCPVAILETEPRRVQSLRRGALPFQEIGLEEQLQTALASGALTISADTALVSEADAIIVTVGTPLLPGLEADLSHVRRAAESIGPRLQSHTLVVWRSTLPPGGTRMAAEWLRRSSRGRPDISIANAYCPERLAEGRAVMELGSLPQVIGADDREAMEQATSLFNMVSPKTAATSIINAELGKIFSNAARYAEFAIGNHLALSADELGGDYHEIRRVFTDDYPRGMGALPGFTGGPCLRKDFALVGERSFGPDLLTAAWRVHETTPARLIGGMRRRQRLEGARVAILGLSFKADVDDLRDSLSTRLFRELEREFVDEIRASDPYQPETITIEGVGEVRNWSTRDAIVDADVVIVAVNHSSYHRELYHDRLENGSLIVDIWNVTGKGKLFWREDRRGETSMTASSERFAHVLRSLLRPMESTPPSGTPEWWEADLVWDLGMDSLAVMEMISDLEVEFDIAIDDESITREAIRSPSSLWALVRSHIQDCRID</sequence>
<evidence type="ECO:0000259" key="7">
    <source>
        <dbReference type="PROSITE" id="PS50075"/>
    </source>
</evidence>
<dbReference type="Pfam" id="PF00984">
    <property type="entry name" value="UDPG_MGDP_dh"/>
    <property type="match status" value="1"/>
</dbReference>
<dbReference type="Pfam" id="PF03721">
    <property type="entry name" value="UDPG_MGDP_dh_N"/>
    <property type="match status" value="1"/>
</dbReference>
<dbReference type="InterPro" id="IPR036220">
    <property type="entry name" value="UDP-Glc/GDP-Man_DH_C_sf"/>
</dbReference>
<dbReference type="InterPro" id="IPR008927">
    <property type="entry name" value="6-PGluconate_DH-like_C_sf"/>
</dbReference>
<accession>A0A0F0KSP3</accession>
<dbReference type="GO" id="GO:0051287">
    <property type="term" value="F:NAD binding"/>
    <property type="evidence" value="ECO:0007669"/>
    <property type="project" value="InterPro"/>
</dbReference>
<evidence type="ECO:0000313" key="8">
    <source>
        <dbReference type="EMBL" id="KJL23888.1"/>
    </source>
</evidence>
<evidence type="ECO:0000256" key="6">
    <source>
        <dbReference type="PIRNR" id="PIRNR000124"/>
    </source>
</evidence>
<dbReference type="SUPFAM" id="SSF47336">
    <property type="entry name" value="ACP-like"/>
    <property type="match status" value="1"/>
</dbReference>
<dbReference type="RefSeq" id="WP_082072295.1">
    <property type="nucleotide sequence ID" value="NZ_JYIT01000075.1"/>
</dbReference>
<dbReference type="GO" id="GO:0047004">
    <property type="term" value="F:UDP-N-acetylglucosamine 6-dehydrogenase activity"/>
    <property type="evidence" value="ECO:0007669"/>
    <property type="project" value="UniProtKB-EC"/>
</dbReference>
<dbReference type="Pfam" id="PF03720">
    <property type="entry name" value="UDPG_MGDP_dh_C"/>
    <property type="match status" value="1"/>
</dbReference>
<dbReference type="InterPro" id="IPR036736">
    <property type="entry name" value="ACP-like_sf"/>
</dbReference>
<dbReference type="InterPro" id="IPR014027">
    <property type="entry name" value="UDP-Glc/GDP-Man_DH_C"/>
</dbReference>
<comment type="caution">
    <text evidence="8">The sequence shown here is derived from an EMBL/GenBank/DDBJ whole genome shotgun (WGS) entry which is preliminary data.</text>
</comment>
<dbReference type="Gene3D" id="3.40.50.720">
    <property type="entry name" value="NAD(P)-binding Rossmann-like Domain"/>
    <property type="match status" value="2"/>
</dbReference>
<dbReference type="InterPro" id="IPR028359">
    <property type="entry name" value="UDP_ManNAc/GlcNAc_DH"/>
</dbReference>
<dbReference type="EC" id="1.1.1.136" evidence="8"/>
<dbReference type="SUPFAM" id="SSF52413">
    <property type="entry name" value="UDP-glucose/GDP-mannose dehydrogenase C-terminal domain"/>
    <property type="match status" value="1"/>
</dbReference>
<name>A0A0F0KSP3_9MICO</name>
<dbReference type="SUPFAM" id="SSF48179">
    <property type="entry name" value="6-phosphogluconate dehydrogenase C-terminal domain-like"/>
    <property type="match status" value="1"/>
</dbReference>
<dbReference type="PROSITE" id="PS50075">
    <property type="entry name" value="CARRIER"/>
    <property type="match status" value="1"/>
</dbReference>
<dbReference type="SUPFAM" id="SSF51735">
    <property type="entry name" value="NAD(P)-binding Rossmann-fold domains"/>
    <property type="match status" value="1"/>
</dbReference>
<dbReference type="Proteomes" id="UP000033448">
    <property type="component" value="Unassembled WGS sequence"/>
</dbReference>
<dbReference type="PATRIC" id="fig|582680.7.peg.1889"/>
<comment type="similarity">
    <text evidence="1 6">Belongs to the UDP-glucose/GDP-mannose dehydrogenase family.</text>
</comment>
<keyword evidence="9" id="KW-1185">Reference proteome</keyword>
<dbReference type="InterPro" id="IPR006162">
    <property type="entry name" value="Ppantetheine_attach_site"/>
</dbReference>
<dbReference type="EMBL" id="JYIT01000075">
    <property type="protein sequence ID" value="KJL23888.1"/>
    <property type="molecule type" value="Genomic_DNA"/>
</dbReference>
<dbReference type="OrthoDB" id="5193947at2"/>
<dbReference type="PANTHER" id="PTHR43491:SF2">
    <property type="entry name" value="UDP-N-ACETYL-D-MANNOSAMINE DEHYDROGENASE"/>
    <property type="match status" value="1"/>
</dbReference>
<dbReference type="GO" id="GO:0016628">
    <property type="term" value="F:oxidoreductase activity, acting on the CH-CH group of donors, NAD or NADP as acceptor"/>
    <property type="evidence" value="ECO:0007669"/>
    <property type="project" value="InterPro"/>
</dbReference>
<keyword evidence="4 8" id="KW-0560">Oxidoreductase</keyword>
<dbReference type="InterPro" id="IPR036291">
    <property type="entry name" value="NAD(P)-bd_dom_sf"/>
</dbReference>
<dbReference type="Pfam" id="PF00550">
    <property type="entry name" value="PP-binding"/>
    <property type="match status" value="1"/>
</dbReference>
<dbReference type="InterPro" id="IPR014026">
    <property type="entry name" value="UDP-Glc/GDP-Man_DH_dimer"/>
</dbReference>
<evidence type="ECO:0000256" key="3">
    <source>
        <dbReference type="ARBA" id="ARBA00022553"/>
    </source>
</evidence>
<dbReference type="InterPro" id="IPR017476">
    <property type="entry name" value="UDP-Glc/GDP-Man"/>
</dbReference>
<dbReference type="NCBIfam" id="TIGR03026">
    <property type="entry name" value="NDP-sugDHase"/>
    <property type="match status" value="1"/>
</dbReference>
<dbReference type="PANTHER" id="PTHR43491">
    <property type="entry name" value="UDP-N-ACETYL-D-MANNOSAMINE DEHYDROGENASE"/>
    <property type="match status" value="1"/>
</dbReference>
<evidence type="ECO:0000256" key="2">
    <source>
        <dbReference type="ARBA" id="ARBA00022450"/>
    </source>
</evidence>
<dbReference type="PROSITE" id="PS00012">
    <property type="entry name" value="PHOSPHOPANTETHEINE"/>
    <property type="match status" value="1"/>
</dbReference>
<evidence type="ECO:0000256" key="5">
    <source>
        <dbReference type="ARBA" id="ARBA00023027"/>
    </source>
</evidence>
<proteinExistence type="inferred from homology"/>
<dbReference type="GO" id="GO:0000271">
    <property type="term" value="P:polysaccharide biosynthetic process"/>
    <property type="evidence" value="ECO:0007669"/>
    <property type="project" value="InterPro"/>
</dbReference>
<protein>
    <submittedName>
        <fullName evidence="8">UDP-N-acetyl-D-glucosamine 6-dehydrogenase</fullName>
        <ecNumber evidence="8">1.1.1.136</ecNumber>
    </submittedName>
</protein>
<evidence type="ECO:0000313" key="9">
    <source>
        <dbReference type="Proteomes" id="UP000033448"/>
    </source>
</evidence>
<dbReference type="InterPro" id="IPR001732">
    <property type="entry name" value="UDP-Glc/GDP-Man_DH_N"/>
</dbReference>
<dbReference type="Gene3D" id="1.10.1200.10">
    <property type="entry name" value="ACP-like"/>
    <property type="match status" value="1"/>
</dbReference>
<dbReference type="AlphaFoldDB" id="A0A0F0KSP3"/>
<keyword evidence="2" id="KW-0596">Phosphopantetheine</keyword>
<organism evidence="8 9">
    <name type="scientific">Microbacterium azadirachtae</name>
    <dbReference type="NCBI Taxonomy" id="582680"/>
    <lineage>
        <taxon>Bacteria</taxon>
        <taxon>Bacillati</taxon>
        <taxon>Actinomycetota</taxon>
        <taxon>Actinomycetes</taxon>
        <taxon>Micrococcales</taxon>
        <taxon>Microbacteriaceae</taxon>
        <taxon>Microbacterium</taxon>
    </lineage>
</organism>
<gene>
    <name evidence="8" type="primary">wbpA_2</name>
    <name evidence="8" type="ORF">RL72_01839</name>
</gene>
<keyword evidence="5" id="KW-0520">NAD</keyword>